<feature type="region of interest" description="Disordered" evidence="1">
    <location>
        <begin position="114"/>
        <end position="135"/>
    </location>
</feature>
<keyword evidence="6" id="KW-1185">Reference proteome</keyword>
<evidence type="ECO:0000313" key="6">
    <source>
        <dbReference type="Proteomes" id="UP000702954"/>
    </source>
</evidence>
<dbReference type="RefSeq" id="WP_116442414.1">
    <property type="nucleotide sequence ID" value="NZ_BHEO01000008.1"/>
</dbReference>
<gene>
    <name evidence="4" type="ORF">EDD74_1223</name>
    <name evidence="3" type="ORF">FAEUMB_31260</name>
</gene>
<dbReference type="Pfam" id="PF20378">
    <property type="entry name" value="DUF6673"/>
    <property type="match status" value="1"/>
</dbReference>
<dbReference type="Proteomes" id="UP000702954">
    <property type="component" value="Unassembled WGS sequence"/>
</dbReference>
<evidence type="ECO:0000313" key="3">
    <source>
        <dbReference type="EMBL" id="GBU06585.1"/>
    </source>
</evidence>
<accession>A0A4R3JKR8</accession>
<protein>
    <recommendedName>
        <fullName evidence="2">DUF6673 domain-containing protein</fullName>
    </recommendedName>
</protein>
<feature type="domain" description="DUF6673" evidence="2">
    <location>
        <begin position="4"/>
        <end position="117"/>
    </location>
</feature>
<dbReference type="InterPro" id="IPR046655">
    <property type="entry name" value="DUF6673"/>
</dbReference>
<organism evidence="4 5">
    <name type="scientific">Faecalimonas umbilicata</name>
    <dbReference type="NCBI Taxonomy" id="1912855"/>
    <lineage>
        <taxon>Bacteria</taxon>
        <taxon>Bacillati</taxon>
        <taxon>Bacillota</taxon>
        <taxon>Clostridia</taxon>
        <taxon>Lachnospirales</taxon>
        <taxon>Lachnospiraceae</taxon>
        <taxon>Faecalimonas</taxon>
    </lineage>
</organism>
<evidence type="ECO:0000256" key="1">
    <source>
        <dbReference type="SAM" id="MobiDB-lite"/>
    </source>
</evidence>
<dbReference type="EMBL" id="SLZV01000022">
    <property type="protein sequence ID" value="TCS65510.1"/>
    <property type="molecule type" value="Genomic_DNA"/>
</dbReference>
<comment type="caution">
    <text evidence="4">The sequence shown here is derived from an EMBL/GenBank/DDBJ whole genome shotgun (WGS) entry which is preliminary data.</text>
</comment>
<sequence length="135" mass="15583">MSKMEFNGVELELDLLDADVMEEYDKNINKIVDDVKEPTQYEGKSVADQMRIQCGHVKRFFDTTFGEGTAEKLFGEKNNLGDCLEAFGIASDLAKKENEKTREIMNKYTPDRVQNRAERRAKNKKKHNKVTAYHC</sequence>
<name>A0A4R3JKR8_9FIRM</name>
<evidence type="ECO:0000259" key="2">
    <source>
        <dbReference type="Pfam" id="PF20378"/>
    </source>
</evidence>
<proteinExistence type="predicted"/>
<evidence type="ECO:0000313" key="5">
    <source>
        <dbReference type="Proteomes" id="UP000294613"/>
    </source>
</evidence>
<dbReference type="AlphaFoldDB" id="A0A4R3JKR8"/>
<evidence type="ECO:0000313" key="4">
    <source>
        <dbReference type="EMBL" id="TCS65510.1"/>
    </source>
</evidence>
<dbReference type="Proteomes" id="UP000294613">
    <property type="component" value="Unassembled WGS sequence"/>
</dbReference>
<dbReference type="EMBL" id="BHEO01000008">
    <property type="protein sequence ID" value="GBU06585.1"/>
    <property type="molecule type" value="Genomic_DNA"/>
</dbReference>
<reference evidence="3 6" key="1">
    <citation type="journal article" date="2018" name="Int. J. Syst. Evol. Microbiol.">
        <title>Draft Genome Sequence of Faecalimonas umbilicata JCM 30896T, an Acetate-Producing Bacterium Isolated from Human Feces.</title>
        <authorList>
            <person name="Sakamoto M."/>
            <person name="Ikeyama N."/>
            <person name="Yuki M."/>
            <person name="Ohkuma M."/>
        </authorList>
    </citation>
    <scope>NUCLEOTIDE SEQUENCE [LARGE SCALE GENOMIC DNA]</scope>
    <source>
        <strain evidence="3 6">EGH7</strain>
    </source>
</reference>
<reference evidence="4 5" key="2">
    <citation type="submission" date="2019-03" db="EMBL/GenBank/DDBJ databases">
        <title>Genomic Encyclopedia of Type Strains, Phase IV (KMG-IV): sequencing the most valuable type-strain genomes for metagenomic binning, comparative biology and taxonomic classification.</title>
        <authorList>
            <person name="Goeker M."/>
        </authorList>
    </citation>
    <scope>NUCLEOTIDE SEQUENCE [LARGE SCALE GENOMIC DNA]</scope>
    <source>
        <strain evidence="4 5">DSM 103426</strain>
    </source>
</reference>